<gene>
    <name evidence="1" type="ORF">FLK61_36355</name>
</gene>
<evidence type="ECO:0000313" key="2">
    <source>
        <dbReference type="Proteomes" id="UP000318138"/>
    </source>
</evidence>
<proteinExistence type="predicted"/>
<dbReference type="EMBL" id="CP041372">
    <property type="protein sequence ID" value="QKS72134.1"/>
    <property type="molecule type" value="Genomic_DNA"/>
</dbReference>
<dbReference type="Pfam" id="PF10842">
    <property type="entry name" value="DUF2642"/>
    <property type="match status" value="1"/>
</dbReference>
<keyword evidence="2" id="KW-1185">Reference proteome</keyword>
<dbReference type="KEGG" id="psua:FLK61_36355"/>
<dbReference type="AlphaFoldDB" id="A0A859FHH8"/>
<protein>
    <submittedName>
        <fullName evidence="1">YuzF family protein</fullName>
    </submittedName>
</protein>
<dbReference type="InterPro" id="IPR020139">
    <property type="entry name" value="DUF2642"/>
</dbReference>
<reference evidence="2" key="1">
    <citation type="submission" date="2019-07" db="EMBL/GenBank/DDBJ databases">
        <title>Bacillus alkalisoli sp. nov. isolated from saline soil.</title>
        <authorList>
            <person name="Sun J.-Q."/>
            <person name="Xu L."/>
        </authorList>
    </citation>
    <scope>NUCLEOTIDE SEQUENCE [LARGE SCALE GENOMIC DNA]</scope>
    <source>
        <strain evidence="2">M4U3P1</strain>
    </source>
</reference>
<dbReference type="Proteomes" id="UP000318138">
    <property type="component" value="Chromosome"/>
</dbReference>
<dbReference type="RefSeq" id="WP_176010118.1">
    <property type="nucleotide sequence ID" value="NZ_CP041372.2"/>
</dbReference>
<name>A0A859FHH8_9BACI</name>
<organism evidence="1 2">
    <name type="scientific">Paenalkalicoccus suaedae</name>
    <dbReference type="NCBI Taxonomy" id="2592382"/>
    <lineage>
        <taxon>Bacteria</taxon>
        <taxon>Bacillati</taxon>
        <taxon>Bacillota</taxon>
        <taxon>Bacilli</taxon>
        <taxon>Bacillales</taxon>
        <taxon>Bacillaceae</taxon>
        <taxon>Paenalkalicoccus</taxon>
    </lineage>
</organism>
<evidence type="ECO:0000313" key="1">
    <source>
        <dbReference type="EMBL" id="QKS72134.1"/>
    </source>
</evidence>
<sequence>MYEQERNASVEYKTLFDPFVYQTLVSVRGSMLNVQTTKGSVRGRLEDVKPDHIVVSSGGASFFIRIQEIVWVSPSQDREDDE</sequence>
<accession>A0A859FHH8</accession>